<comment type="caution">
    <text evidence="5">The sequence shown here is derived from an EMBL/GenBank/DDBJ whole genome shotgun (WGS) entry which is preliminary data.</text>
</comment>
<dbReference type="AlphaFoldDB" id="A0AAD7XI91"/>
<organism evidence="5 6">
    <name type="scientific">Chrysophaeum taylorii</name>
    <dbReference type="NCBI Taxonomy" id="2483200"/>
    <lineage>
        <taxon>Eukaryota</taxon>
        <taxon>Sar</taxon>
        <taxon>Stramenopiles</taxon>
        <taxon>Ochrophyta</taxon>
        <taxon>Pelagophyceae</taxon>
        <taxon>Pelagomonadales</taxon>
        <taxon>Pelagomonadaceae</taxon>
        <taxon>Chrysophaeum</taxon>
    </lineage>
</organism>
<accession>A0AAD7XI91</accession>
<dbReference type="PANTHER" id="PTHR13200:SF1">
    <property type="entry name" value="NUCLEIC ACID BINDING PROTEIN"/>
    <property type="match status" value="1"/>
</dbReference>
<keyword evidence="4" id="KW-0808">Transferase</keyword>
<sequence>MMAFLEATPEAASLNQYWYSRRTIKALVAEIESGACGARIAFLSTPSVYFSLPESCAEVRARSFVFDRDRQWASLPNFRDFDFNDGADAIEPSLRYTFDATVVDPPFITRDAWAKYAAVVRRALAPGGRVLLTTVGENEAMLRTLLGPEIGASLRKTTFMPAMHRASLPYQYSLFVNYDLRPDSALREWNPEVVDGP</sequence>
<evidence type="ECO:0008006" key="7">
    <source>
        <dbReference type="Google" id="ProtNLM"/>
    </source>
</evidence>
<dbReference type="PANTHER" id="PTHR13200">
    <property type="entry name" value="EEF1A LYSINE METHYLTRANSFERASE 1"/>
    <property type="match status" value="1"/>
</dbReference>
<comment type="subcellular location">
    <subcellularLocation>
        <location evidence="1">Cytoplasm</location>
    </subcellularLocation>
</comment>
<evidence type="ECO:0000256" key="2">
    <source>
        <dbReference type="ARBA" id="ARBA00022490"/>
    </source>
</evidence>
<evidence type="ECO:0000313" key="6">
    <source>
        <dbReference type="Proteomes" id="UP001230188"/>
    </source>
</evidence>
<dbReference type="Gene3D" id="3.40.50.150">
    <property type="entry name" value="Vaccinia Virus protein VP39"/>
    <property type="match status" value="1"/>
</dbReference>
<reference evidence="5" key="1">
    <citation type="submission" date="2023-01" db="EMBL/GenBank/DDBJ databases">
        <title>Metagenome sequencing of chrysophaentin producing Chrysophaeum taylorii.</title>
        <authorList>
            <person name="Davison J."/>
            <person name="Bewley C."/>
        </authorList>
    </citation>
    <scope>NUCLEOTIDE SEQUENCE</scope>
    <source>
        <strain evidence="5">NIES-1699</strain>
    </source>
</reference>
<dbReference type="EMBL" id="JAQMWT010000586">
    <property type="protein sequence ID" value="KAJ8599144.1"/>
    <property type="molecule type" value="Genomic_DNA"/>
</dbReference>
<keyword evidence="3" id="KW-0489">Methyltransferase</keyword>
<dbReference type="SUPFAM" id="SSF53335">
    <property type="entry name" value="S-adenosyl-L-methionine-dependent methyltransferases"/>
    <property type="match status" value="1"/>
</dbReference>
<dbReference type="InterPro" id="IPR019369">
    <property type="entry name" value="Efm5/EEF1AKMT1"/>
</dbReference>
<dbReference type="GO" id="GO:0016279">
    <property type="term" value="F:protein-lysine N-methyltransferase activity"/>
    <property type="evidence" value="ECO:0007669"/>
    <property type="project" value="InterPro"/>
</dbReference>
<dbReference type="InterPro" id="IPR041370">
    <property type="entry name" value="Mlase_EEF1AKMT1/ZCCHC4"/>
</dbReference>
<protein>
    <recommendedName>
        <fullName evidence="7">N6-adenine methyltransferase</fullName>
    </recommendedName>
</protein>
<dbReference type="InterPro" id="IPR029063">
    <property type="entry name" value="SAM-dependent_MTases_sf"/>
</dbReference>
<evidence type="ECO:0000256" key="1">
    <source>
        <dbReference type="ARBA" id="ARBA00004496"/>
    </source>
</evidence>
<dbReference type="GO" id="GO:0005737">
    <property type="term" value="C:cytoplasm"/>
    <property type="evidence" value="ECO:0007669"/>
    <property type="project" value="UniProtKB-SubCell"/>
</dbReference>
<dbReference type="Pfam" id="PF10237">
    <property type="entry name" value="N6-adenineMlase"/>
    <property type="match status" value="1"/>
</dbReference>
<dbReference type="Proteomes" id="UP001230188">
    <property type="component" value="Unassembled WGS sequence"/>
</dbReference>
<keyword evidence="2" id="KW-0963">Cytoplasm</keyword>
<dbReference type="GO" id="GO:0032259">
    <property type="term" value="P:methylation"/>
    <property type="evidence" value="ECO:0007669"/>
    <property type="project" value="UniProtKB-KW"/>
</dbReference>
<gene>
    <name evidence="5" type="ORF">CTAYLR_008302</name>
</gene>
<proteinExistence type="predicted"/>
<name>A0AAD7XI91_9STRA</name>
<keyword evidence="6" id="KW-1185">Reference proteome</keyword>
<evidence type="ECO:0000256" key="3">
    <source>
        <dbReference type="ARBA" id="ARBA00022603"/>
    </source>
</evidence>
<evidence type="ECO:0000313" key="5">
    <source>
        <dbReference type="EMBL" id="KAJ8599144.1"/>
    </source>
</evidence>
<evidence type="ECO:0000256" key="4">
    <source>
        <dbReference type="ARBA" id="ARBA00022679"/>
    </source>
</evidence>